<dbReference type="EnsemblMetazoa" id="GPPI033697-RA">
    <property type="protein sequence ID" value="GPPI033697-PA"/>
    <property type="gene ID" value="GPPI033697"/>
</dbReference>
<evidence type="ECO:0000313" key="2">
    <source>
        <dbReference type="Proteomes" id="UP000092460"/>
    </source>
</evidence>
<reference evidence="2" key="1">
    <citation type="submission" date="2015-01" db="EMBL/GenBank/DDBJ databases">
        <authorList>
            <person name="Aksoy S."/>
            <person name="Warren W."/>
            <person name="Wilson R.K."/>
        </authorList>
    </citation>
    <scope>NUCLEOTIDE SEQUENCE [LARGE SCALE GENOMIC DNA]</scope>
    <source>
        <strain evidence="2">IAEA</strain>
    </source>
</reference>
<proteinExistence type="predicted"/>
<dbReference type="AlphaFoldDB" id="A0A1B0BLB1"/>
<evidence type="ECO:0000313" key="1">
    <source>
        <dbReference type="EnsemblMetazoa" id="GPPI033697-PA"/>
    </source>
</evidence>
<dbReference type="EMBL" id="JXJN01016277">
    <property type="status" value="NOT_ANNOTATED_CDS"/>
    <property type="molecule type" value="Genomic_DNA"/>
</dbReference>
<accession>A0A1B0BLB1</accession>
<organism evidence="1 2">
    <name type="scientific">Glossina palpalis gambiensis</name>
    <dbReference type="NCBI Taxonomy" id="67801"/>
    <lineage>
        <taxon>Eukaryota</taxon>
        <taxon>Metazoa</taxon>
        <taxon>Ecdysozoa</taxon>
        <taxon>Arthropoda</taxon>
        <taxon>Hexapoda</taxon>
        <taxon>Insecta</taxon>
        <taxon>Pterygota</taxon>
        <taxon>Neoptera</taxon>
        <taxon>Endopterygota</taxon>
        <taxon>Diptera</taxon>
        <taxon>Brachycera</taxon>
        <taxon>Muscomorpha</taxon>
        <taxon>Hippoboscoidea</taxon>
        <taxon>Glossinidae</taxon>
        <taxon>Glossina</taxon>
    </lineage>
</organism>
<reference evidence="1" key="2">
    <citation type="submission" date="2020-05" db="UniProtKB">
        <authorList>
            <consortium name="EnsemblMetazoa"/>
        </authorList>
    </citation>
    <scope>IDENTIFICATION</scope>
    <source>
        <strain evidence="1">IAEA</strain>
    </source>
</reference>
<name>A0A1B0BLB1_9MUSC</name>
<sequence>MLLPSQFPVPYGVNRYKNDQSTFQTDNPDVLDTDHTCGRTLKLTSYHFNRIYLSRSSSTKVKVSMRGKEKLCVVIMTHIGSDNFRANKFRLRNPPNRSRILKMSQTLNSVLDRSENLENQTRRHRINLL</sequence>
<dbReference type="Proteomes" id="UP000092460">
    <property type="component" value="Unassembled WGS sequence"/>
</dbReference>
<keyword evidence="2" id="KW-1185">Reference proteome</keyword>
<protein>
    <submittedName>
        <fullName evidence="1">Uncharacterized protein</fullName>
    </submittedName>
</protein>
<dbReference type="VEuPathDB" id="VectorBase:GPPI033697"/>